<evidence type="ECO:0000313" key="3">
    <source>
        <dbReference type="Proteomes" id="UP001214039"/>
    </source>
</evidence>
<reference evidence="1" key="1">
    <citation type="submission" date="2019-11" db="EMBL/GenBank/DDBJ databases">
        <authorList>
            <person name="Falquet L."/>
            <person name="Falquet L."/>
        </authorList>
    </citation>
    <scope>NUCLEOTIDE SEQUENCE</scope>
    <source>
        <strain evidence="1">14/OD_0535</strain>
    </source>
</reference>
<reference evidence="2 3" key="2">
    <citation type="submission" date="2022-11" db="EMBL/GenBank/DDBJ databases">
        <title>Comparative genomic analysis of Mycoplasma feriruminatoris and the Mycoplasma mycoides cluster.</title>
        <authorList>
            <person name="Baby V."/>
            <person name="Ambroset C."/>
            <person name="Gaurivaud P."/>
            <person name="Boury C."/>
            <person name="Guichoux E."/>
            <person name="Lartigue C."/>
            <person name="Tardy F."/>
            <person name="Sirand-Pugnet P."/>
        </authorList>
    </citation>
    <scope>NUCLEOTIDE SEQUENCE [LARGE SCALE GENOMIC DNA]</scope>
    <source>
        <strain evidence="2 3">L15181</strain>
    </source>
</reference>
<dbReference type="Proteomes" id="UP001214039">
    <property type="component" value="Chromosome"/>
</dbReference>
<evidence type="ECO:0000313" key="1">
    <source>
        <dbReference type="EMBL" id="VZS00337.1"/>
    </source>
</evidence>
<dbReference type="GeneID" id="90597512"/>
<dbReference type="EMBL" id="CP113498">
    <property type="protein sequence ID" value="WFQ93613.1"/>
    <property type="molecule type" value="Genomic_DNA"/>
</dbReference>
<evidence type="ECO:0000313" key="2">
    <source>
        <dbReference type="EMBL" id="WFQ93613.1"/>
    </source>
</evidence>
<dbReference type="RefSeq" id="WP_278287682.1">
    <property type="nucleotide sequence ID" value="NZ_CP104009.1"/>
</dbReference>
<dbReference type="EMBL" id="LR739236">
    <property type="protein sequence ID" value="VZS00337.1"/>
    <property type="molecule type" value="Genomic_DNA"/>
</dbReference>
<protein>
    <submittedName>
        <fullName evidence="1">Uncharacterized protein</fullName>
    </submittedName>
</protein>
<dbReference type="AlphaFoldDB" id="A0A654INC1"/>
<gene>
    <name evidence="1" type="ORF">MF5583_00553</name>
    <name evidence="2" type="ORF">MFERI15181_00531</name>
</gene>
<organism evidence="1">
    <name type="scientific">Mycoplasma feriruminatoris</name>
    <dbReference type="NCBI Taxonomy" id="1179777"/>
    <lineage>
        <taxon>Bacteria</taxon>
        <taxon>Bacillati</taxon>
        <taxon>Mycoplasmatota</taxon>
        <taxon>Mollicutes</taxon>
        <taxon>Mycoplasmataceae</taxon>
        <taxon>Mycoplasma</taxon>
    </lineage>
</organism>
<proteinExistence type="predicted"/>
<accession>A0A654INC1</accession>
<sequence length="253" mass="30489">MSEYELITTKLNELIKMSRNKDLSQDQLFDICIYLTNVIDDLLLKKNLKNHIVNQNDQFNYLIYLLKTLLSILFTRKAFFNFDIFNKLNPVLLFYIKQSLDNFFYDDIKQNYLLENAELHSLTIMFLYMFSIFNKLIKITNNLNEKYKLKPNQEYYKDFNFVNDFTNLSYAFYKTRGTQSRSEQFFSTLKHSWLFNYLSRVKTNLDNSDYLVNLVFELESLFIIICRIFIQITLDFKTNDEINKLLEINSTNL</sequence>
<keyword evidence="3" id="KW-1185">Reference proteome</keyword>
<name>A0A654INC1_9MOLU</name>